<organism evidence="3 4">
    <name type="scientific">Elongatibacter sediminis</name>
    <dbReference type="NCBI Taxonomy" id="3119006"/>
    <lineage>
        <taxon>Bacteria</taxon>
        <taxon>Pseudomonadati</taxon>
        <taxon>Pseudomonadota</taxon>
        <taxon>Gammaproteobacteria</taxon>
        <taxon>Chromatiales</taxon>
        <taxon>Wenzhouxiangellaceae</taxon>
        <taxon>Elongatibacter</taxon>
    </lineage>
</organism>
<keyword evidence="3" id="KW-0378">Hydrolase</keyword>
<sequence>MSTLNLGVIGNCQIASLIDEKAKMVWTCLPQFDSDPVFCSLLRKDEESGMPGFFSIELQNFAASEQEYLTNTAILSTTLRDTRDAAIRITDFAPRYRYVGRMFTPMMLVRRVEPVSGSPRIRIRLKPASDYGAAPVRTTHGSNHIRYVCSDTVMRLTTSASLTHVLEENGFILDRPIYLILGPDETIRESCETAFHTHYRATLDYWHEWTRGLSIPFEWQGAVIRAAITLKLCTFEDTGAIVAALTTSIPESAGSGRNWDYRFCWLRDSYFVVQALNRLGATKTMQQFLGYIMNIVGDAGGDDLKPLYGISGSSRMEEVIIDSLSGYQGMGPVRRGNQAFEQIQHDVYGAVVMASTQLYFDKRMPRAASEAEFRRLEVMGEVARRKFDQPDAGLWEYRGRQRVHTFSAMMCWTACARLAKIAAVLGLRERADYWRGHADTIRAVILERAWDPKQQSFTESFGRPEMDASLLTMIDFGFLAPTDPRFISTVECIGKNLRRGKHMFRYVAADDFGEPENAFNICTFWYIVALASIGREEEARDLFENMLSLRNPLGLLSEDIDPRTNGLWGNFPQTYSMAGIINASVRLSRSWEEAL</sequence>
<dbReference type="InterPro" id="IPR011613">
    <property type="entry name" value="GH15-like"/>
</dbReference>
<dbReference type="EMBL" id="JAZHOG010000001">
    <property type="protein sequence ID" value="MEJ8566418.1"/>
    <property type="molecule type" value="Genomic_DNA"/>
</dbReference>
<dbReference type="Pfam" id="PF00723">
    <property type="entry name" value="Glyco_hydro_15"/>
    <property type="match status" value="1"/>
</dbReference>
<dbReference type="Pfam" id="PF19291">
    <property type="entry name" value="TREH_N"/>
    <property type="match status" value="1"/>
</dbReference>
<dbReference type="PANTHER" id="PTHR31616:SF0">
    <property type="entry name" value="GLUCAN 1,4-ALPHA-GLUCOSIDASE"/>
    <property type="match status" value="1"/>
</dbReference>
<dbReference type="RefSeq" id="WP_354693737.1">
    <property type="nucleotide sequence ID" value="NZ_JAZHOG010000001.1"/>
</dbReference>
<proteinExistence type="predicted"/>
<dbReference type="InterPro" id="IPR012341">
    <property type="entry name" value="6hp_glycosidase-like_sf"/>
</dbReference>
<evidence type="ECO:0000313" key="4">
    <source>
        <dbReference type="Proteomes" id="UP001359886"/>
    </source>
</evidence>
<dbReference type="Proteomes" id="UP001359886">
    <property type="component" value="Unassembled WGS sequence"/>
</dbReference>
<comment type="caution">
    <text evidence="3">The sequence shown here is derived from an EMBL/GenBank/DDBJ whole genome shotgun (WGS) entry which is preliminary data.</text>
</comment>
<name>A0AAW9REA5_9GAMM</name>
<evidence type="ECO:0000259" key="2">
    <source>
        <dbReference type="Pfam" id="PF19291"/>
    </source>
</evidence>
<accession>A0AAW9REA5</accession>
<reference evidence="3 4" key="1">
    <citation type="submission" date="2024-02" db="EMBL/GenBank/DDBJ databases">
        <title>A novel Wenzhouxiangellaceae bacterium, isolated from coastal sediments.</title>
        <authorList>
            <person name="Du Z.-J."/>
            <person name="Ye Y.-Q."/>
            <person name="Zhang X.-Y."/>
        </authorList>
    </citation>
    <scope>NUCLEOTIDE SEQUENCE [LARGE SCALE GENOMIC DNA]</scope>
    <source>
        <strain evidence="3 4">CH-27</strain>
    </source>
</reference>
<feature type="domain" description="Trehalase-like N-terminal" evidence="2">
    <location>
        <begin position="7"/>
        <end position="159"/>
    </location>
</feature>
<dbReference type="GO" id="GO:0005975">
    <property type="term" value="P:carbohydrate metabolic process"/>
    <property type="evidence" value="ECO:0007669"/>
    <property type="project" value="InterPro"/>
</dbReference>
<dbReference type="Gene3D" id="1.50.10.10">
    <property type="match status" value="1"/>
</dbReference>
<dbReference type="InterPro" id="IPR045582">
    <property type="entry name" value="Trehalase-like_N"/>
</dbReference>
<protein>
    <submittedName>
        <fullName evidence="3">Glycoside hydrolase family 15 protein</fullName>
    </submittedName>
</protein>
<dbReference type="PANTHER" id="PTHR31616">
    <property type="entry name" value="TREHALASE"/>
    <property type="match status" value="1"/>
</dbReference>
<gene>
    <name evidence="3" type="ORF">V3330_02165</name>
</gene>
<evidence type="ECO:0000259" key="1">
    <source>
        <dbReference type="Pfam" id="PF00723"/>
    </source>
</evidence>
<dbReference type="SUPFAM" id="SSF48208">
    <property type="entry name" value="Six-hairpin glycosidases"/>
    <property type="match status" value="1"/>
</dbReference>
<feature type="domain" description="GH15-like" evidence="1">
    <location>
        <begin position="222"/>
        <end position="584"/>
    </location>
</feature>
<keyword evidence="4" id="KW-1185">Reference proteome</keyword>
<dbReference type="AlphaFoldDB" id="A0AAW9REA5"/>
<evidence type="ECO:0000313" key="3">
    <source>
        <dbReference type="EMBL" id="MEJ8566418.1"/>
    </source>
</evidence>
<dbReference type="GO" id="GO:0004553">
    <property type="term" value="F:hydrolase activity, hydrolyzing O-glycosyl compounds"/>
    <property type="evidence" value="ECO:0007669"/>
    <property type="project" value="TreeGrafter"/>
</dbReference>
<dbReference type="InterPro" id="IPR008928">
    <property type="entry name" value="6-hairpin_glycosidase_sf"/>
</dbReference>